<evidence type="ECO:0000313" key="3">
    <source>
        <dbReference type="EMBL" id="MBF6025704.1"/>
    </source>
</evidence>
<dbReference type="InterPro" id="IPR003782">
    <property type="entry name" value="SCO1/SenC"/>
</dbReference>
<dbReference type="RefSeq" id="WP_194932314.1">
    <property type="nucleotide sequence ID" value="NZ_JADLZT010000011.1"/>
</dbReference>
<gene>
    <name evidence="3" type="ORF">IU514_16855</name>
</gene>
<reference evidence="3 4" key="1">
    <citation type="submission" date="2020-11" db="EMBL/GenBank/DDBJ databases">
        <title>Draft Genome Sequence and Secondary Metabolite Biosynthetic Potential of the Lysobacter niastensis Type strain DSM 18481.</title>
        <authorList>
            <person name="Turrini P."/>
            <person name="Artuso I."/>
            <person name="Tescari M."/>
            <person name="Lugli G.A."/>
            <person name="Frangipani E."/>
            <person name="Ventura M."/>
            <person name="Visca P."/>
        </authorList>
    </citation>
    <scope>NUCLEOTIDE SEQUENCE [LARGE SCALE GENOMIC DNA]</scope>
    <source>
        <strain evidence="3 4">DSM 18481</strain>
    </source>
</reference>
<dbReference type="Gene3D" id="3.40.30.10">
    <property type="entry name" value="Glutaredoxin"/>
    <property type="match status" value="1"/>
</dbReference>
<protein>
    <submittedName>
        <fullName evidence="3">SCO family protein</fullName>
    </submittedName>
</protein>
<evidence type="ECO:0000313" key="4">
    <source>
        <dbReference type="Proteomes" id="UP001429984"/>
    </source>
</evidence>
<evidence type="ECO:0000256" key="1">
    <source>
        <dbReference type="ARBA" id="ARBA00010996"/>
    </source>
</evidence>
<keyword evidence="2" id="KW-0732">Signal</keyword>
<feature type="chain" id="PRO_5046345008" evidence="2">
    <location>
        <begin position="28"/>
        <end position="203"/>
    </location>
</feature>
<comment type="similarity">
    <text evidence="1">Belongs to the SCO1/2 family.</text>
</comment>
<sequence>MKPSRLVLAAVLAATVPGLGALPVAVAAAPPATKTAALPSDSVYQLTLPLTDQHGRTADWRRHRGQPQLVSMFYTSCQYICPLIVDSGKAIEHELTPAQQQRLGILLISMDPARDDPAALNSVAVKRKLDPKRWSLASPPPGDVRTVAGVLGVRYRQLADGEFNHTSALVLLDAEGRVLARTEQMGSRPDPEFVAAVRRATSP</sequence>
<dbReference type="InterPro" id="IPR036249">
    <property type="entry name" value="Thioredoxin-like_sf"/>
</dbReference>
<name>A0ABS0B9L7_9GAMM</name>
<comment type="caution">
    <text evidence="3">The sequence shown here is derived from an EMBL/GenBank/DDBJ whole genome shotgun (WGS) entry which is preliminary data.</text>
</comment>
<dbReference type="PANTHER" id="PTHR12151:SF25">
    <property type="entry name" value="LINALOOL DEHYDRATASE_ISOMERASE DOMAIN-CONTAINING PROTEIN"/>
    <property type="match status" value="1"/>
</dbReference>
<dbReference type="Pfam" id="PF02630">
    <property type="entry name" value="SCO1-SenC"/>
    <property type="match status" value="1"/>
</dbReference>
<dbReference type="SUPFAM" id="SSF52833">
    <property type="entry name" value="Thioredoxin-like"/>
    <property type="match status" value="1"/>
</dbReference>
<dbReference type="EMBL" id="JADLZT010000011">
    <property type="protein sequence ID" value="MBF6025704.1"/>
    <property type="molecule type" value="Genomic_DNA"/>
</dbReference>
<feature type="signal peptide" evidence="2">
    <location>
        <begin position="1"/>
        <end position="27"/>
    </location>
</feature>
<accession>A0ABS0B9L7</accession>
<keyword evidence="4" id="KW-1185">Reference proteome</keyword>
<dbReference type="Proteomes" id="UP001429984">
    <property type="component" value="Unassembled WGS sequence"/>
</dbReference>
<proteinExistence type="inferred from homology"/>
<evidence type="ECO:0000256" key="2">
    <source>
        <dbReference type="SAM" id="SignalP"/>
    </source>
</evidence>
<organism evidence="3 4">
    <name type="scientific">Lysobacter niastensis</name>
    <dbReference type="NCBI Taxonomy" id="380629"/>
    <lineage>
        <taxon>Bacteria</taxon>
        <taxon>Pseudomonadati</taxon>
        <taxon>Pseudomonadota</taxon>
        <taxon>Gammaproteobacteria</taxon>
        <taxon>Lysobacterales</taxon>
        <taxon>Lysobacteraceae</taxon>
        <taxon>Lysobacter</taxon>
    </lineage>
</organism>
<dbReference type="PANTHER" id="PTHR12151">
    <property type="entry name" value="ELECTRON TRANSPORT PROTIN SCO1/SENC FAMILY MEMBER"/>
    <property type="match status" value="1"/>
</dbReference>
<dbReference type="CDD" id="cd02968">
    <property type="entry name" value="SCO"/>
    <property type="match status" value="1"/>
</dbReference>